<gene>
    <name evidence="2" type="ORF">QQ008_07505</name>
</gene>
<dbReference type="PANTHER" id="PTHR30244:SF36">
    <property type="entry name" value="3-OXO-GLUCOSE-6-PHOSPHATE:GLUTAMATE AMINOTRANSFERASE"/>
    <property type="match status" value="1"/>
</dbReference>
<reference evidence="2" key="1">
    <citation type="submission" date="2023-06" db="EMBL/GenBank/DDBJ databases">
        <title>Genomic of Parafulvivirga corallium.</title>
        <authorList>
            <person name="Wang G."/>
        </authorList>
    </citation>
    <scope>NUCLEOTIDE SEQUENCE</scope>
    <source>
        <strain evidence="2">BMA10</strain>
    </source>
</reference>
<name>A0ABT8KKG1_9BACT</name>
<accession>A0ABT8KKG1</accession>
<dbReference type="InterPro" id="IPR015421">
    <property type="entry name" value="PyrdxlP-dep_Trfase_major"/>
</dbReference>
<keyword evidence="3" id="KW-1185">Reference proteome</keyword>
<evidence type="ECO:0000313" key="2">
    <source>
        <dbReference type="EMBL" id="MDN5201201.1"/>
    </source>
</evidence>
<proteinExistence type="predicted"/>
<dbReference type="InterPro" id="IPR015424">
    <property type="entry name" value="PyrdxlP-dep_Trfase"/>
</dbReference>
<keyword evidence="2" id="KW-0032">Aminotransferase</keyword>
<dbReference type="EMBL" id="JAUJEA010000002">
    <property type="protein sequence ID" value="MDN5201201.1"/>
    <property type="molecule type" value="Genomic_DNA"/>
</dbReference>
<keyword evidence="1" id="KW-0663">Pyridoxal phosphate</keyword>
<dbReference type="SUPFAM" id="SSF53383">
    <property type="entry name" value="PLP-dependent transferases"/>
    <property type="match status" value="1"/>
</dbReference>
<protein>
    <submittedName>
        <fullName evidence="2">DegT/DnrJ/EryC1/StrS family aminotransferase</fullName>
    </submittedName>
</protein>
<dbReference type="PANTHER" id="PTHR30244">
    <property type="entry name" value="TRANSAMINASE"/>
    <property type="match status" value="1"/>
</dbReference>
<dbReference type="GO" id="GO:0008483">
    <property type="term" value="F:transaminase activity"/>
    <property type="evidence" value="ECO:0007669"/>
    <property type="project" value="UniProtKB-KW"/>
</dbReference>
<keyword evidence="2" id="KW-0808">Transferase</keyword>
<evidence type="ECO:0000313" key="3">
    <source>
        <dbReference type="Proteomes" id="UP001172082"/>
    </source>
</evidence>
<dbReference type="Proteomes" id="UP001172082">
    <property type="component" value="Unassembled WGS sequence"/>
</dbReference>
<dbReference type="InterPro" id="IPR000653">
    <property type="entry name" value="DegT/StrS_aminotransferase"/>
</dbReference>
<dbReference type="Pfam" id="PF01041">
    <property type="entry name" value="DegT_DnrJ_EryC1"/>
    <property type="match status" value="1"/>
</dbReference>
<evidence type="ECO:0000256" key="1">
    <source>
        <dbReference type="ARBA" id="ARBA00022898"/>
    </source>
</evidence>
<organism evidence="2 3">
    <name type="scientific">Splendidivirga corallicola</name>
    <dbReference type="NCBI Taxonomy" id="3051826"/>
    <lineage>
        <taxon>Bacteria</taxon>
        <taxon>Pseudomonadati</taxon>
        <taxon>Bacteroidota</taxon>
        <taxon>Cytophagia</taxon>
        <taxon>Cytophagales</taxon>
        <taxon>Splendidivirgaceae</taxon>
        <taxon>Splendidivirga</taxon>
    </lineage>
</organism>
<dbReference type="Gene3D" id="3.40.640.10">
    <property type="entry name" value="Type I PLP-dependent aspartate aminotransferase-like (Major domain)"/>
    <property type="match status" value="1"/>
</dbReference>
<sequence>MNKIRISDPLSITSAYIDEITSTVDRVIKSGWYIGGEEVINFENEFSEYLNINYTISTGSGTDALQLALRSLGIGTGDKVVIVSHTAVATVAAIEMVGAIPIFVDIDPKTYTIDIKGLSEALISHNSKSRKSIKAIVPVHIYGHPAPYSSAY</sequence>
<dbReference type="RefSeq" id="WP_346751227.1">
    <property type="nucleotide sequence ID" value="NZ_JAUJEA010000002.1"/>
</dbReference>
<comment type="caution">
    <text evidence="2">The sequence shown here is derived from an EMBL/GenBank/DDBJ whole genome shotgun (WGS) entry which is preliminary data.</text>
</comment>